<sequence>MKKKIFKFCITILCCFGIIGIFSSIDYGYTYYNKYLIKQNLHNLISPSTYKVTQFEQWNIIPKDIIPTFTYPNDTIPGMLMYTTSLNNIKSQFLVSINTLFINGDHYTDLFFLMYYPQHKFDSMLSLSPILYFQIDEGFPILTKIRYWKMNDNTLYIHFRPNVYDFIKMCLSGKTIRLTMIDYNKRFEKNTFYETFSLKGFTNSYKFSIDQLKKIEDSYSTN</sequence>
<gene>
    <name evidence="1" type="ORF">JBF11_00445</name>
</gene>
<evidence type="ECO:0000313" key="1">
    <source>
        <dbReference type="EMBL" id="UWX05834.1"/>
    </source>
</evidence>
<name>A0ABY5Y0X9_9BACT</name>
<evidence type="ECO:0000313" key="2">
    <source>
        <dbReference type="Proteomes" id="UP001058120"/>
    </source>
</evidence>
<organism evidence="1 2">
    <name type="scientific">Taurinivorans muris</name>
    <dbReference type="NCBI Taxonomy" id="2787751"/>
    <lineage>
        <taxon>Bacteria</taxon>
        <taxon>Pseudomonadati</taxon>
        <taxon>Thermodesulfobacteriota</taxon>
        <taxon>Desulfovibrionia</taxon>
        <taxon>Desulfovibrionales</taxon>
        <taxon>Desulfovibrionaceae</taxon>
        <taxon>Taurinivorans</taxon>
    </lineage>
</organism>
<protein>
    <submittedName>
        <fullName evidence="1">Uncharacterized protein</fullName>
    </submittedName>
</protein>
<dbReference type="Proteomes" id="UP001058120">
    <property type="component" value="Chromosome"/>
</dbReference>
<proteinExistence type="predicted"/>
<dbReference type="EMBL" id="CP065938">
    <property type="protein sequence ID" value="UWX05834.1"/>
    <property type="molecule type" value="Genomic_DNA"/>
</dbReference>
<dbReference type="RefSeq" id="WP_334315425.1">
    <property type="nucleotide sequence ID" value="NZ_CP065938.1"/>
</dbReference>
<keyword evidence="2" id="KW-1185">Reference proteome</keyword>
<reference evidence="1" key="1">
    <citation type="submission" date="2020-12" db="EMBL/GenBank/DDBJ databases">
        <title>Taurinivorans muris gen. nov., sp. nov., fundamental and realized metabolic niche of a ubiquitous sulfidogenic bacterium in the murine intestine.</title>
        <authorList>
            <person name="Ye H."/>
            <person name="Hanson B.T."/>
            <person name="Loy A."/>
        </authorList>
    </citation>
    <scope>NUCLEOTIDE SEQUENCE</scope>
    <source>
        <strain evidence="1">LT0009</strain>
    </source>
</reference>
<accession>A0ABY5Y0X9</accession>